<proteinExistence type="predicted"/>
<gene>
    <name evidence="1" type="ORF">SAMN05444388_102592</name>
</gene>
<name>A0A1M5JLA6_FLAJO</name>
<accession>A0A1M5JLA6</accession>
<dbReference type="EMBL" id="FQWH01000002">
    <property type="protein sequence ID" value="SHG41357.1"/>
    <property type="molecule type" value="Genomic_DNA"/>
</dbReference>
<dbReference type="AlphaFoldDB" id="A0A1M5JLA6"/>
<dbReference type="Gene3D" id="3.40.50.300">
    <property type="entry name" value="P-loop containing nucleotide triphosphate hydrolases"/>
    <property type="match status" value="1"/>
</dbReference>
<dbReference type="Proteomes" id="UP000184112">
    <property type="component" value="Unassembled WGS sequence"/>
</dbReference>
<dbReference type="RefSeq" id="WP_073408759.1">
    <property type="nucleotide sequence ID" value="NZ_FQWH01000002.1"/>
</dbReference>
<evidence type="ECO:0000313" key="1">
    <source>
        <dbReference type="EMBL" id="SHG41357.1"/>
    </source>
</evidence>
<dbReference type="InterPro" id="IPR027417">
    <property type="entry name" value="P-loop_NTPase"/>
</dbReference>
<reference evidence="1 2" key="1">
    <citation type="submission" date="2016-11" db="EMBL/GenBank/DDBJ databases">
        <authorList>
            <person name="Jaros S."/>
            <person name="Januszkiewicz K."/>
            <person name="Wedrychowicz H."/>
        </authorList>
    </citation>
    <scope>NUCLEOTIDE SEQUENCE [LARGE SCALE GENOMIC DNA]</scope>
    <source>
        <strain evidence="1 2">DSM 6792</strain>
    </source>
</reference>
<organism evidence="1 2">
    <name type="scientific">Flavobacterium johnsoniae</name>
    <name type="common">Cytophaga johnsonae</name>
    <dbReference type="NCBI Taxonomy" id="986"/>
    <lineage>
        <taxon>Bacteria</taxon>
        <taxon>Pseudomonadati</taxon>
        <taxon>Bacteroidota</taxon>
        <taxon>Flavobacteriia</taxon>
        <taxon>Flavobacteriales</taxon>
        <taxon>Flavobacteriaceae</taxon>
        <taxon>Flavobacterium</taxon>
    </lineage>
</organism>
<dbReference type="SUPFAM" id="SSF52540">
    <property type="entry name" value="P-loop containing nucleoside triphosphate hydrolases"/>
    <property type="match status" value="1"/>
</dbReference>
<protein>
    <recommendedName>
        <fullName evidence="3">Sulfotransferase family protein</fullName>
    </recommendedName>
</protein>
<evidence type="ECO:0008006" key="3">
    <source>
        <dbReference type="Google" id="ProtNLM"/>
    </source>
</evidence>
<sequence length="322" mass="37579">MENINHPLFNWIPYKLIEKDNQVYFEWLYVSDIKFAEPFFDETISKCKSHQYNSKIIKAASSVENLIEWSQELESVELKSLVFHVSRCGSTMLSQCLATSSENIMISEGPIFDQILRSDNFGLEKKAALLKAVLKFLGQKRFPEQKNLILKLDAWHIFNAGYLRTIFPEIPFALLYRNPVEVLKSHQKLMGMHMVPNLIPPTVFGITAQEMEGTNFQQYGALVLEKYFKGFLDFYETDENVTLLNYNGGMENVIEKFISFIHVDYSLDERQKMFERLQKHSKDGNVVFKGDSFKEEALDVDFEKVNRLFENLNNILLEYSER</sequence>
<evidence type="ECO:0000313" key="2">
    <source>
        <dbReference type="Proteomes" id="UP000184112"/>
    </source>
</evidence>